<sequence length="174" mass="20012">MAERKSKPKDTLLDFYNSSAERVLSDTDNLYKFFAESVEDFIKARDPLYRKSFRIAMFHGGERLRQRHDQKVEEVLQTVDPILIYLAELATGKEPSTTPTERQVRVIFGVLAQTLLYGNDYHDIAINRRIRDRSLAKASLAHADGNKDLAAAYASLPVQKSFLRAYNLYTNPRR</sequence>
<protein>
    <submittedName>
        <fullName evidence="1">Uncharacterized protein</fullName>
    </submittedName>
</protein>
<gene>
    <name evidence="1" type="ORF">A2870_00520</name>
</gene>
<evidence type="ECO:0000313" key="2">
    <source>
        <dbReference type="Proteomes" id="UP000179102"/>
    </source>
</evidence>
<organism evidence="1 2">
    <name type="scientific">Candidatus Curtissbacteria bacterium RIFCSPHIGHO2_01_FULL_41_11</name>
    <dbReference type="NCBI Taxonomy" id="1797711"/>
    <lineage>
        <taxon>Bacteria</taxon>
        <taxon>Candidatus Curtissiibacteriota</taxon>
    </lineage>
</organism>
<dbReference type="AlphaFoldDB" id="A0A1F5G873"/>
<dbReference type="STRING" id="1797711.A2870_00520"/>
<comment type="caution">
    <text evidence="1">The sequence shown here is derived from an EMBL/GenBank/DDBJ whole genome shotgun (WGS) entry which is preliminary data.</text>
</comment>
<reference evidence="1 2" key="1">
    <citation type="journal article" date="2016" name="Nat. Commun.">
        <title>Thousands of microbial genomes shed light on interconnected biogeochemical processes in an aquifer system.</title>
        <authorList>
            <person name="Anantharaman K."/>
            <person name="Brown C.T."/>
            <person name="Hug L.A."/>
            <person name="Sharon I."/>
            <person name="Castelle C.J."/>
            <person name="Probst A.J."/>
            <person name="Thomas B.C."/>
            <person name="Singh A."/>
            <person name="Wilkins M.J."/>
            <person name="Karaoz U."/>
            <person name="Brodie E.L."/>
            <person name="Williams K.H."/>
            <person name="Hubbard S.S."/>
            <person name="Banfield J.F."/>
        </authorList>
    </citation>
    <scope>NUCLEOTIDE SEQUENCE [LARGE SCALE GENOMIC DNA]</scope>
</reference>
<evidence type="ECO:0000313" key="1">
    <source>
        <dbReference type="EMBL" id="OGD88058.1"/>
    </source>
</evidence>
<dbReference type="Proteomes" id="UP000179102">
    <property type="component" value="Unassembled WGS sequence"/>
</dbReference>
<dbReference type="EMBL" id="MFAZ01000005">
    <property type="protein sequence ID" value="OGD88058.1"/>
    <property type="molecule type" value="Genomic_DNA"/>
</dbReference>
<accession>A0A1F5G873</accession>
<proteinExistence type="predicted"/>
<name>A0A1F5G873_9BACT</name>